<proteinExistence type="predicted"/>
<comment type="caution">
    <text evidence="2">The sequence shown here is derived from an EMBL/GenBank/DDBJ whole genome shotgun (WGS) entry which is preliminary data.</text>
</comment>
<evidence type="ECO:0000313" key="3">
    <source>
        <dbReference type="Proteomes" id="UP000887458"/>
    </source>
</evidence>
<evidence type="ECO:0000313" key="2">
    <source>
        <dbReference type="EMBL" id="KAH9418783.1"/>
    </source>
</evidence>
<reference evidence="2 3" key="1">
    <citation type="journal article" date="2018" name="J. Allergy Clin. Immunol.">
        <title>High-quality assembly of Dermatophagoides pteronyssinus genome and transcriptome reveals a wide range of novel allergens.</title>
        <authorList>
            <person name="Liu X.Y."/>
            <person name="Yang K.Y."/>
            <person name="Wang M.Q."/>
            <person name="Kwok J.S."/>
            <person name="Zeng X."/>
            <person name="Yang Z."/>
            <person name="Xiao X.J."/>
            <person name="Lau C.P."/>
            <person name="Li Y."/>
            <person name="Huang Z.M."/>
            <person name="Ba J.G."/>
            <person name="Yim A.K."/>
            <person name="Ouyang C.Y."/>
            <person name="Ngai S.M."/>
            <person name="Chan T.F."/>
            <person name="Leung E.L."/>
            <person name="Liu L."/>
            <person name="Liu Z.G."/>
            <person name="Tsui S.K."/>
        </authorList>
    </citation>
    <scope>NUCLEOTIDE SEQUENCE [LARGE SCALE GENOMIC DNA]</scope>
    <source>
        <strain evidence="2">Derp</strain>
    </source>
</reference>
<sequence>MQFPSKNFISSFFYIYSNTRTHIQILYSEYRISEEFFLFNSIILDANKKRCSKKTNREKKNHELPIDLNKESNRKNNNNKKYGPNREENEH</sequence>
<feature type="compositionally biased region" description="Basic and acidic residues" evidence="1">
    <location>
        <begin position="58"/>
        <end position="74"/>
    </location>
</feature>
<dbReference type="EMBL" id="NJHN03000062">
    <property type="protein sequence ID" value="KAH9418783.1"/>
    <property type="molecule type" value="Genomic_DNA"/>
</dbReference>
<dbReference type="Proteomes" id="UP000887458">
    <property type="component" value="Unassembled WGS sequence"/>
</dbReference>
<keyword evidence="3" id="KW-1185">Reference proteome</keyword>
<evidence type="ECO:0000256" key="1">
    <source>
        <dbReference type="SAM" id="MobiDB-lite"/>
    </source>
</evidence>
<organism evidence="2 3">
    <name type="scientific">Dermatophagoides pteronyssinus</name>
    <name type="common">European house dust mite</name>
    <dbReference type="NCBI Taxonomy" id="6956"/>
    <lineage>
        <taxon>Eukaryota</taxon>
        <taxon>Metazoa</taxon>
        <taxon>Ecdysozoa</taxon>
        <taxon>Arthropoda</taxon>
        <taxon>Chelicerata</taxon>
        <taxon>Arachnida</taxon>
        <taxon>Acari</taxon>
        <taxon>Acariformes</taxon>
        <taxon>Sarcoptiformes</taxon>
        <taxon>Astigmata</taxon>
        <taxon>Psoroptidia</taxon>
        <taxon>Analgoidea</taxon>
        <taxon>Pyroglyphidae</taxon>
        <taxon>Dermatophagoidinae</taxon>
        <taxon>Dermatophagoides</taxon>
    </lineage>
</organism>
<reference evidence="2 3" key="2">
    <citation type="journal article" date="2022" name="Mol. Biol. Evol.">
        <title>Comparative Genomics Reveals Insights into the Divergent Evolution of Astigmatic Mites and Household Pest Adaptations.</title>
        <authorList>
            <person name="Xiong Q."/>
            <person name="Wan A.T."/>
            <person name="Liu X."/>
            <person name="Fung C.S."/>
            <person name="Xiao X."/>
            <person name="Malainual N."/>
            <person name="Hou J."/>
            <person name="Wang L."/>
            <person name="Wang M."/>
            <person name="Yang K.Y."/>
            <person name="Cui Y."/>
            <person name="Leung E.L."/>
            <person name="Nong W."/>
            <person name="Shin S.K."/>
            <person name="Au S.W."/>
            <person name="Jeong K.Y."/>
            <person name="Chew F.T."/>
            <person name="Hui J.H."/>
            <person name="Leung T.F."/>
            <person name="Tungtrongchitr A."/>
            <person name="Zhong N."/>
            <person name="Liu Z."/>
            <person name="Tsui S.K."/>
        </authorList>
    </citation>
    <scope>NUCLEOTIDE SEQUENCE [LARGE SCALE GENOMIC DNA]</scope>
    <source>
        <strain evidence="2">Derp</strain>
    </source>
</reference>
<accession>A0ABQ8J885</accession>
<protein>
    <submittedName>
        <fullName evidence="2">Uncharacterized protein</fullName>
    </submittedName>
</protein>
<name>A0ABQ8J885_DERPT</name>
<feature type="region of interest" description="Disordered" evidence="1">
    <location>
        <begin position="50"/>
        <end position="91"/>
    </location>
</feature>
<gene>
    <name evidence="2" type="ORF">DERP_004109</name>
</gene>